<dbReference type="SUPFAM" id="SSF56529">
    <property type="entry name" value="FAH"/>
    <property type="match status" value="1"/>
</dbReference>
<gene>
    <name evidence="4" type="ORF">SPI_02436</name>
</gene>
<dbReference type="Proteomes" id="UP000076874">
    <property type="component" value="Unassembled WGS sequence"/>
</dbReference>
<proteinExistence type="inferred from homology"/>
<dbReference type="PANTHER" id="PTHR11820">
    <property type="entry name" value="ACYLPYRUVASE"/>
    <property type="match status" value="1"/>
</dbReference>
<accession>A0A167Y034</accession>
<feature type="domain" description="Fumarylacetoacetase-like C-terminal" evidence="3">
    <location>
        <begin position="74"/>
        <end position="303"/>
    </location>
</feature>
<name>A0A167Y034_9HYPO</name>
<keyword evidence="4" id="KW-0378">Hydrolase</keyword>
<dbReference type="EMBL" id="AZHD01000003">
    <property type="protein sequence ID" value="OAA65649.1"/>
    <property type="molecule type" value="Genomic_DNA"/>
</dbReference>
<evidence type="ECO:0000259" key="3">
    <source>
        <dbReference type="Pfam" id="PF01557"/>
    </source>
</evidence>
<dbReference type="GO" id="GO:0050163">
    <property type="term" value="F:oxaloacetate tautomerase activity"/>
    <property type="evidence" value="ECO:0007669"/>
    <property type="project" value="UniProtKB-ARBA"/>
</dbReference>
<protein>
    <submittedName>
        <fullName evidence="4">Fumarylacetoacetate hydrolase family protein</fullName>
    </submittedName>
</protein>
<dbReference type="AlphaFoldDB" id="A0A167Y034"/>
<dbReference type="Gene3D" id="3.90.850.10">
    <property type="entry name" value="Fumarylacetoacetase-like, C-terminal domain"/>
    <property type="match status" value="1"/>
</dbReference>
<keyword evidence="5" id="KW-1185">Reference proteome</keyword>
<comment type="similarity">
    <text evidence="1">Belongs to the FAH family.</text>
</comment>
<dbReference type="PANTHER" id="PTHR11820:SF112">
    <property type="entry name" value="FUMARYLACETOACETATE HYDROLASE FAMILY PROTEIN (AFU_ORTHOLOGUE AFUA_1G02370)-RELATED"/>
    <property type="match status" value="1"/>
</dbReference>
<keyword evidence="2" id="KW-0479">Metal-binding</keyword>
<dbReference type="InterPro" id="IPR011234">
    <property type="entry name" value="Fumarylacetoacetase-like_C"/>
</dbReference>
<evidence type="ECO:0000313" key="4">
    <source>
        <dbReference type="EMBL" id="OAA65649.1"/>
    </source>
</evidence>
<dbReference type="STRING" id="1081102.A0A167Y034"/>
<dbReference type="GO" id="GO:0046872">
    <property type="term" value="F:metal ion binding"/>
    <property type="evidence" value="ECO:0007669"/>
    <property type="project" value="UniProtKB-KW"/>
</dbReference>
<evidence type="ECO:0000256" key="2">
    <source>
        <dbReference type="ARBA" id="ARBA00022723"/>
    </source>
</evidence>
<evidence type="ECO:0000313" key="5">
    <source>
        <dbReference type="Proteomes" id="UP000076874"/>
    </source>
</evidence>
<evidence type="ECO:0000256" key="1">
    <source>
        <dbReference type="ARBA" id="ARBA00010211"/>
    </source>
</evidence>
<dbReference type="GO" id="GO:0016787">
    <property type="term" value="F:hydrolase activity"/>
    <property type="evidence" value="ECO:0007669"/>
    <property type="project" value="UniProtKB-KW"/>
</dbReference>
<dbReference type="OrthoDB" id="411064at2759"/>
<reference evidence="4 5" key="1">
    <citation type="journal article" date="2016" name="Genome Biol. Evol.">
        <title>Divergent and convergent evolution of fungal pathogenicity.</title>
        <authorList>
            <person name="Shang Y."/>
            <person name="Xiao G."/>
            <person name="Zheng P."/>
            <person name="Cen K."/>
            <person name="Zhan S."/>
            <person name="Wang C."/>
        </authorList>
    </citation>
    <scope>NUCLEOTIDE SEQUENCE [LARGE SCALE GENOMIC DNA]</scope>
    <source>
        <strain evidence="4 5">RCEF 264</strain>
    </source>
</reference>
<dbReference type="FunFam" id="3.90.850.10:FF:000002">
    <property type="entry name" value="2-hydroxyhepta-2,4-diene-1,7-dioate isomerase"/>
    <property type="match status" value="1"/>
</dbReference>
<comment type="caution">
    <text evidence="4">The sequence shown here is derived from an EMBL/GenBank/DDBJ whole genome shotgun (WGS) entry which is preliminary data.</text>
</comment>
<dbReference type="Pfam" id="PF01557">
    <property type="entry name" value="FAA_hydrolase"/>
    <property type="match status" value="1"/>
</dbReference>
<dbReference type="GO" id="GO:0006107">
    <property type="term" value="P:oxaloacetate metabolic process"/>
    <property type="evidence" value="ECO:0007669"/>
    <property type="project" value="UniProtKB-ARBA"/>
</dbReference>
<dbReference type="InterPro" id="IPR036663">
    <property type="entry name" value="Fumarylacetoacetase_C_sf"/>
</dbReference>
<organism evidence="4 5">
    <name type="scientific">Niveomyces insectorum RCEF 264</name>
    <dbReference type="NCBI Taxonomy" id="1081102"/>
    <lineage>
        <taxon>Eukaryota</taxon>
        <taxon>Fungi</taxon>
        <taxon>Dikarya</taxon>
        <taxon>Ascomycota</taxon>
        <taxon>Pezizomycotina</taxon>
        <taxon>Sordariomycetes</taxon>
        <taxon>Hypocreomycetidae</taxon>
        <taxon>Hypocreales</taxon>
        <taxon>Cordycipitaceae</taxon>
        <taxon>Niveomyces</taxon>
    </lineage>
</organism>
<sequence length="307" mass="34075">MAEPKFDRLIRFVDESGRIHFGELPKDHAWDKDLHGIEVAIYSGETPFDENLKLTGQKAVVKKVLCPLADVPFIYGVGLNYKRHAAESGHALPSYPRTFVKYPGKQLRRKLLDFPQGAMLTMHKDALTGPYEDVHIHPAAKDVDYEGELVFIVGKTVKNVPSKINALDNVFAYTVGNDLSSRFWQDEKRGGNQSHYAKSFDQFAPLGPVLVSSRMIPDPSQLVLRTFVNGEKRQESGVDDLIFNVSDIISYLSQGRTLRRGAVVMTGTPSGVGSFLPGGPRFLEDGDVVEIEIEGIGKIKNKFVVDS</sequence>